<sequence length="394" mass="42240">MTQQTAPLADEPAGARNPASAGGAVTLTGLGKEYGDFTAVHPLDLTIPEGSFFALLGASGCGKTTTLRMIAGLEDPSGGTVRIGDQDVTGLPPYKRPVNTVFQNYALFPHLDIYENVAFGLRRRGVKSVKGQVEEMLELVELGHLARRKPHQLSGGQQQRVAVARALINHPKVLLLDEPLGALDLKLRRQMQLELKRIQTEVGITFVHVTHDQEEAMTMADTIAVMNAGRIEQLGAPTDLYENPRTTFVANFLGQSNLIEAQVAGTSGDDLLLSVGDGRLAMPTARCVPSVRAGDKLLAGVRPEKISIVHADDAAEVPEGRNKITGRIVDASFIGVSTQYVVNSPWCPELAVFAQNVERDGRLVPGAEVVLHWSPAHTFGLDAAQDIEAGEVNA</sequence>
<evidence type="ECO:0000313" key="11">
    <source>
        <dbReference type="Proteomes" id="UP000198280"/>
    </source>
</evidence>
<keyword evidence="2 7" id="KW-1003">Cell membrane</keyword>
<dbReference type="EMBL" id="FZOF01000008">
    <property type="protein sequence ID" value="SNS71814.1"/>
    <property type="molecule type" value="Genomic_DNA"/>
</dbReference>
<dbReference type="Proteomes" id="UP000198280">
    <property type="component" value="Unassembled WGS sequence"/>
</dbReference>
<dbReference type="GO" id="GO:0015594">
    <property type="term" value="F:ABC-type putrescine transporter activity"/>
    <property type="evidence" value="ECO:0007669"/>
    <property type="project" value="InterPro"/>
</dbReference>
<dbReference type="SUPFAM" id="SSF52540">
    <property type="entry name" value="P-loop containing nucleoside triphosphate hydrolases"/>
    <property type="match status" value="1"/>
</dbReference>
<evidence type="ECO:0000256" key="1">
    <source>
        <dbReference type="ARBA" id="ARBA00022448"/>
    </source>
</evidence>
<organism evidence="10 11">
    <name type="scientific">Actinacidiphila glaucinigra</name>
    <dbReference type="NCBI Taxonomy" id="235986"/>
    <lineage>
        <taxon>Bacteria</taxon>
        <taxon>Bacillati</taxon>
        <taxon>Actinomycetota</taxon>
        <taxon>Actinomycetes</taxon>
        <taxon>Kitasatosporales</taxon>
        <taxon>Streptomycetaceae</taxon>
        <taxon>Actinacidiphila</taxon>
    </lineage>
</organism>
<name>A0A239GUS3_9ACTN</name>
<dbReference type="InterPro" id="IPR005893">
    <property type="entry name" value="PotA-like"/>
</dbReference>
<dbReference type="GO" id="GO:0016887">
    <property type="term" value="F:ATP hydrolysis activity"/>
    <property type="evidence" value="ECO:0007669"/>
    <property type="project" value="InterPro"/>
</dbReference>
<dbReference type="InterPro" id="IPR013611">
    <property type="entry name" value="Transp-assoc_OB_typ2"/>
</dbReference>
<keyword evidence="6 7" id="KW-0472">Membrane</keyword>
<evidence type="ECO:0000256" key="8">
    <source>
        <dbReference type="SAM" id="MobiDB-lite"/>
    </source>
</evidence>
<evidence type="ECO:0000256" key="2">
    <source>
        <dbReference type="ARBA" id="ARBA00022475"/>
    </source>
</evidence>
<proteinExistence type="inferred from homology"/>
<dbReference type="SUPFAM" id="SSF50331">
    <property type="entry name" value="MOP-like"/>
    <property type="match status" value="1"/>
</dbReference>
<dbReference type="Pfam" id="PF08402">
    <property type="entry name" value="TOBE_2"/>
    <property type="match status" value="1"/>
</dbReference>
<dbReference type="InterPro" id="IPR003593">
    <property type="entry name" value="AAA+_ATPase"/>
</dbReference>
<keyword evidence="5 7" id="KW-1278">Translocase</keyword>
<feature type="domain" description="ABC transporter" evidence="9">
    <location>
        <begin position="25"/>
        <end position="253"/>
    </location>
</feature>
<keyword evidence="3 7" id="KW-0547">Nucleotide-binding</keyword>
<dbReference type="Pfam" id="PF00005">
    <property type="entry name" value="ABC_tran"/>
    <property type="match status" value="1"/>
</dbReference>
<dbReference type="InterPro" id="IPR017879">
    <property type="entry name" value="PotA_ATP-bd"/>
</dbReference>
<evidence type="ECO:0000313" key="10">
    <source>
        <dbReference type="EMBL" id="SNS71814.1"/>
    </source>
</evidence>
<keyword evidence="1 7" id="KW-0813">Transport</keyword>
<dbReference type="EC" id="7.6.2.11" evidence="7"/>
<dbReference type="SMART" id="SM00382">
    <property type="entry name" value="AAA"/>
    <property type="match status" value="1"/>
</dbReference>
<evidence type="ECO:0000256" key="7">
    <source>
        <dbReference type="RuleBase" id="RU364083"/>
    </source>
</evidence>
<dbReference type="PROSITE" id="PS50893">
    <property type="entry name" value="ABC_TRANSPORTER_2"/>
    <property type="match status" value="1"/>
</dbReference>
<accession>A0A239GUS3</accession>
<feature type="region of interest" description="Disordered" evidence="8">
    <location>
        <begin position="1"/>
        <end position="21"/>
    </location>
</feature>
<keyword evidence="4 7" id="KW-0067">ATP-binding</keyword>
<dbReference type="InterPro" id="IPR050093">
    <property type="entry name" value="ABC_SmlMolc_Importer"/>
</dbReference>
<dbReference type="AlphaFoldDB" id="A0A239GUS3"/>
<dbReference type="NCBIfam" id="TIGR01187">
    <property type="entry name" value="potA"/>
    <property type="match status" value="1"/>
</dbReference>
<dbReference type="Gene3D" id="2.40.50.100">
    <property type="match status" value="1"/>
</dbReference>
<dbReference type="FunFam" id="3.40.50.300:FF:000133">
    <property type="entry name" value="Spermidine/putrescine import ATP-binding protein PotA"/>
    <property type="match status" value="1"/>
</dbReference>
<dbReference type="PANTHER" id="PTHR42781:SF4">
    <property type="entry name" value="SPERMIDINE_PUTRESCINE IMPORT ATP-BINDING PROTEIN POTA"/>
    <property type="match status" value="1"/>
</dbReference>
<comment type="function">
    <text evidence="7">Part of the ABC transporter complex PotABCD involved in spermidine/putrescine import. Responsible for energy coupling to the transport system.</text>
</comment>
<protein>
    <recommendedName>
        <fullName evidence="7">Spermidine/putrescine import ATP-binding protein PotA</fullName>
        <ecNumber evidence="7">7.6.2.11</ecNumber>
    </recommendedName>
</protein>
<evidence type="ECO:0000259" key="9">
    <source>
        <dbReference type="PROSITE" id="PS50893"/>
    </source>
</evidence>
<dbReference type="PROSITE" id="PS00211">
    <property type="entry name" value="ABC_TRANSPORTER_1"/>
    <property type="match status" value="1"/>
</dbReference>
<keyword evidence="11" id="KW-1185">Reference proteome</keyword>
<dbReference type="RefSeq" id="WP_245938909.1">
    <property type="nucleotide sequence ID" value="NZ_FZOF01000008.1"/>
</dbReference>
<dbReference type="InterPro" id="IPR008995">
    <property type="entry name" value="Mo/tungstate-bd_C_term_dom"/>
</dbReference>
<evidence type="ECO:0000256" key="5">
    <source>
        <dbReference type="ARBA" id="ARBA00022967"/>
    </source>
</evidence>
<comment type="similarity">
    <text evidence="7">Belongs to the ABC transporter superfamily. Spermidine/putrescine importer (TC 3.A.1.11.1) family.</text>
</comment>
<comment type="subunit">
    <text evidence="7">The complex is composed of two ATP-binding proteins (PotA), two transmembrane proteins (PotB and PotC) and a solute-binding protein (PotD).</text>
</comment>
<evidence type="ECO:0000256" key="3">
    <source>
        <dbReference type="ARBA" id="ARBA00022741"/>
    </source>
</evidence>
<dbReference type="PANTHER" id="PTHR42781">
    <property type="entry name" value="SPERMIDINE/PUTRESCINE IMPORT ATP-BINDING PROTEIN POTA"/>
    <property type="match status" value="1"/>
</dbReference>
<dbReference type="Gene3D" id="3.40.50.300">
    <property type="entry name" value="P-loop containing nucleotide triphosphate hydrolases"/>
    <property type="match status" value="1"/>
</dbReference>
<comment type="catalytic activity">
    <reaction evidence="7">
        <text>ATP + H2O + polyamine-[polyamine-binding protein]Side 1 = ADP + phosphate + polyamineSide 2 + [polyamine-binding protein]Side 1.</text>
        <dbReference type="EC" id="7.6.2.11"/>
    </reaction>
</comment>
<evidence type="ECO:0000256" key="4">
    <source>
        <dbReference type="ARBA" id="ARBA00022840"/>
    </source>
</evidence>
<dbReference type="GO" id="GO:0043190">
    <property type="term" value="C:ATP-binding cassette (ABC) transporter complex"/>
    <property type="evidence" value="ECO:0007669"/>
    <property type="project" value="InterPro"/>
</dbReference>
<dbReference type="InterPro" id="IPR027417">
    <property type="entry name" value="P-loop_NTPase"/>
</dbReference>
<gene>
    <name evidence="7" type="primary">potA</name>
    <name evidence="10" type="ORF">SAMN05216252_10817</name>
</gene>
<evidence type="ECO:0000256" key="6">
    <source>
        <dbReference type="ARBA" id="ARBA00023136"/>
    </source>
</evidence>
<reference evidence="10 11" key="1">
    <citation type="submission" date="2017-06" db="EMBL/GenBank/DDBJ databases">
        <authorList>
            <person name="Kim H.J."/>
            <person name="Triplett B.A."/>
        </authorList>
    </citation>
    <scope>NUCLEOTIDE SEQUENCE [LARGE SCALE GENOMIC DNA]</scope>
    <source>
        <strain evidence="10 11">CGMCC 4.1858</strain>
    </source>
</reference>
<dbReference type="InterPro" id="IPR017871">
    <property type="entry name" value="ABC_transporter-like_CS"/>
</dbReference>
<dbReference type="CDD" id="cd03300">
    <property type="entry name" value="ABC_PotA_N"/>
    <property type="match status" value="1"/>
</dbReference>
<dbReference type="InterPro" id="IPR003439">
    <property type="entry name" value="ABC_transporter-like_ATP-bd"/>
</dbReference>
<dbReference type="GO" id="GO:0005524">
    <property type="term" value="F:ATP binding"/>
    <property type="evidence" value="ECO:0007669"/>
    <property type="project" value="UniProtKB-KW"/>
</dbReference>